<proteinExistence type="predicted"/>
<gene>
    <name evidence="1" type="ORF">HPB47_001414</name>
</gene>
<sequence>MPSPASSTSANRNAPYAVMACKACPKRALPSVNRRKQGTPTTERKSKLPSRGRKDLPSRSTTNRPRSRSQSNRPLSQLRGHSSSRSRSCTPNTPRLRGALPSAQEQHEPSQPTYGDCQNSSTVVLQGAAPTRRRGAHVPQGPNKQHPSDDAMLPLEEGFSD</sequence>
<protein>
    <submittedName>
        <fullName evidence="1">Uncharacterized protein</fullName>
    </submittedName>
</protein>
<organism evidence="1 2">
    <name type="scientific">Ixodes persulcatus</name>
    <name type="common">Taiga tick</name>
    <dbReference type="NCBI Taxonomy" id="34615"/>
    <lineage>
        <taxon>Eukaryota</taxon>
        <taxon>Metazoa</taxon>
        <taxon>Ecdysozoa</taxon>
        <taxon>Arthropoda</taxon>
        <taxon>Chelicerata</taxon>
        <taxon>Arachnida</taxon>
        <taxon>Acari</taxon>
        <taxon>Parasitiformes</taxon>
        <taxon>Ixodida</taxon>
        <taxon>Ixodoidea</taxon>
        <taxon>Ixodidae</taxon>
        <taxon>Ixodinae</taxon>
        <taxon>Ixodes</taxon>
    </lineage>
</organism>
<evidence type="ECO:0000313" key="2">
    <source>
        <dbReference type="Proteomes" id="UP000805193"/>
    </source>
</evidence>
<dbReference type="EMBL" id="JABSTQ010010182">
    <property type="protein sequence ID" value="KAG0422789.1"/>
    <property type="molecule type" value="Genomic_DNA"/>
</dbReference>
<keyword evidence="2" id="KW-1185">Reference proteome</keyword>
<evidence type="ECO:0000313" key="1">
    <source>
        <dbReference type="EMBL" id="KAG0422789.1"/>
    </source>
</evidence>
<comment type="caution">
    <text evidence="1">The sequence shown here is derived from an EMBL/GenBank/DDBJ whole genome shotgun (WGS) entry which is preliminary data.</text>
</comment>
<dbReference type="Proteomes" id="UP000805193">
    <property type="component" value="Unassembled WGS sequence"/>
</dbReference>
<name>A0AC60PP27_IXOPE</name>
<accession>A0AC60PP27</accession>
<reference evidence="1 2" key="1">
    <citation type="journal article" date="2020" name="Cell">
        <title>Large-Scale Comparative Analyses of Tick Genomes Elucidate Their Genetic Diversity and Vector Capacities.</title>
        <authorList>
            <consortium name="Tick Genome and Microbiome Consortium (TIGMIC)"/>
            <person name="Jia N."/>
            <person name="Wang J."/>
            <person name="Shi W."/>
            <person name="Du L."/>
            <person name="Sun Y."/>
            <person name="Zhan W."/>
            <person name="Jiang J.F."/>
            <person name="Wang Q."/>
            <person name="Zhang B."/>
            <person name="Ji P."/>
            <person name="Bell-Sakyi L."/>
            <person name="Cui X.M."/>
            <person name="Yuan T.T."/>
            <person name="Jiang B.G."/>
            <person name="Yang W.F."/>
            <person name="Lam T.T."/>
            <person name="Chang Q.C."/>
            <person name="Ding S.J."/>
            <person name="Wang X.J."/>
            <person name="Zhu J.G."/>
            <person name="Ruan X.D."/>
            <person name="Zhao L."/>
            <person name="Wei J.T."/>
            <person name="Ye R.Z."/>
            <person name="Que T.C."/>
            <person name="Du C.H."/>
            <person name="Zhou Y.H."/>
            <person name="Cheng J.X."/>
            <person name="Dai P.F."/>
            <person name="Guo W.B."/>
            <person name="Han X.H."/>
            <person name="Huang E.J."/>
            <person name="Li L.F."/>
            <person name="Wei W."/>
            <person name="Gao Y.C."/>
            <person name="Liu J.Z."/>
            <person name="Shao H.Z."/>
            <person name="Wang X."/>
            <person name="Wang C.C."/>
            <person name="Yang T.C."/>
            <person name="Huo Q.B."/>
            <person name="Li W."/>
            <person name="Chen H.Y."/>
            <person name="Chen S.E."/>
            <person name="Zhou L.G."/>
            <person name="Ni X.B."/>
            <person name="Tian J.H."/>
            <person name="Sheng Y."/>
            <person name="Liu T."/>
            <person name="Pan Y.S."/>
            <person name="Xia L.Y."/>
            <person name="Li J."/>
            <person name="Zhao F."/>
            <person name="Cao W.C."/>
        </authorList>
    </citation>
    <scope>NUCLEOTIDE SEQUENCE [LARGE SCALE GENOMIC DNA]</scope>
    <source>
        <strain evidence="1">Iper-2018</strain>
    </source>
</reference>